<evidence type="ECO:0000256" key="6">
    <source>
        <dbReference type="ARBA" id="ARBA00022840"/>
    </source>
</evidence>
<protein>
    <recommendedName>
        <fullName evidence="1">non-specific serine/threonine protein kinase</fullName>
        <ecNumber evidence="1">2.7.11.1</ecNumber>
    </recommendedName>
</protein>
<keyword evidence="3" id="KW-0808">Transferase</keyword>
<keyword evidence="9" id="KW-0472">Membrane</keyword>
<name>A0AA87ZBE0_FICCA</name>
<dbReference type="Gene3D" id="3.30.200.20">
    <property type="entry name" value="Phosphorylase Kinase, domain 1"/>
    <property type="match status" value="1"/>
</dbReference>
<dbReference type="Gene3D" id="1.10.510.10">
    <property type="entry name" value="Transferase(Phosphotransferase) domain 1"/>
    <property type="match status" value="2"/>
</dbReference>
<dbReference type="AlphaFoldDB" id="A0AA87ZBE0"/>
<evidence type="ECO:0000313" key="12">
    <source>
        <dbReference type="EMBL" id="GMN29734.1"/>
    </source>
</evidence>
<evidence type="ECO:0000256" key="4">
    <source>
        <dbReference type="ARBA" id="ARBA00022741"/>
    </source>
</evidence>
<comment type="catalytic activity">
    <reaction evidence="8">
        <text>L-seryl-[protein] + ATP = O-phospho-L-seryl-[protein] + ADP + H(+)</text>
        <dbReference type="Rhea" id="RHEA:17989"/>
        <dbReference type="Rhea" id="RHEA-COMP:9863"/>
        <dbReference type="Rhea" id="RHEA-COMP:11604"/>
        <dbReference type="ChEBI" id="CHEBI:15378"/>
        <dbReference type="ChEBI" id="CHEBI:29999"/>
        <dbReference type="ChEBI" id="CHEBI:30616"/>
        <dbReference type="ChEBI" id="CHEBI:83421"/>
        <dbReference type="ChEBI" id="CHEBI:456216"/>
        <dbReference type="EC" id="2.7.11.1"/>
    </reaction>
</comment>
<dbReference type="PANTHER" id="PTHR45927">
    <property type="entry name" value="LYSM-DOMAIN RECEPTOR-LIKE KINASE-RELATED"/>
    <property type="match status" value="1"/>
</dbReference>
<keyword evidence="2" id="KW-0723">Serine/threonine-protein kinase</keyword>
<dbReference type="Proteomes" id="UP001187192">
    <property type="component" value="Unassembled WGS sequence"/>
</dbReference>
<keyword evidence="6" id="KW-0067">ATP-binding</keyword>
<dbReference type="Pfam" id="PF07714">
    <property type="entry name" value="PK_Tyr_Ser-Thr"/>
    <property type="match status" value="1"/>
</dbReference>
<dbReference type="PROSITE" id="PS00109">
    <property type="entry name" value="PROTEIN_KINASE_TYR"/>
    <property type="match status" value="1"/>
</dbReference>
<keyword evidence="13" id="KW-1185">Reference proteome</keyword>
<dbReference type="Pfam" id="PF23446">
    <property type="entry name" value="LysM1_NFP_LYK"/>
    <property type="match status" value="1"/>
</dbReference>
<dbReference type="GO" id="GO:0005524">
    <property type="term" value="F:ATP binding"/>
    <property type="evidence" value="ECO:0007669"/>
    <property type="project" value="UniProtKB-KW"/>
</dbReference>
<keyword evidence="9" id="KW-0812">Transmembrane</keyword>
<evidence type="ECO:0000256" key="3">
    <source>
        <dbReference type="ARBA" id="ARBA00022679"/>
    </source>
</evidence>
<dbReference type="InterPro" id="IPR059143">
    <property type="entry name" value="NFP_LysM2"/>
</dbReference>
<dbReference type="InterPro" id="IPR000719">
    <property type="entry name" value="Prot_kinase_dom"/>
</dbReference>
<dbReference type="EC" id="2.7.11.1" evidence="1"/>
<evidence type="ECO:0000259" key="11">
    <source>
        <dbReference type="PROSITE" id="PS50011"/>
    </source>
</evidence>
<dbReference type="SUPFAM" id="SSF56112">
    <property type="entry name" value="Protein kinase-like (PK-like)"/>
    <property type="match status" value="1"/>
</dbReference>
<gene>
    <name evidence="12" type="ORF">TIFTF001_002543</name>
</gene>
<keyword evidence="4" id="KW-0547">Nucleotide-binding</keyword>
<organism evidence="12 13">
    <name type="scientific">Ficus carica</name>
    <name type="common">Common fig</name>
    <dbReference type="NCBI Taxonomy" id="3494"/>
    <lineage>
        <taxon>Eukaryota</taxon>
        <taxon>Viridiplantae</taxon>
        <taxon>Streptophyta</taxon>
        <taxon>Embryophyta</taxon>
        <taxon>Tracheophyta</taxon>
        <taxon>Spermatophyta</taxon>
        <taxon>Magnoliopsida</taxon>
        <taxon>eudicotyledons</taxon>
        <taxon>Gunneridae</taxon>
        <taxon>Pentapetalae</taxon>
        <taxon>rosids</taxon>
        <taxon>fabids</taxon>
        <taxon>Rosales</taxon>
        <taxon>Moraceae</taxon>
        <taxon>Ficeae</taxon>
        <taxon>Ficus</taxon>
    </lineage>
</organism>
<evidence type="ECO:0000256" key="5">
    <source>
        <dbReference type="ARBA" id="ARBA00022777"/>
    </source>
</evidence>
<proteinExistence type="predicted"/>
<dbReference type="Pfam" id="PF23457">
    <property type="entry name" value="LysM2_NFP"/>
    <property type="match status" value="1"/>
</dbReference>
<dbReference type="InterPro" id="IPR056561">
    <property type="entry name" value="NFP_LYK_LysM1"/>
</dbReference>
<keyword evidence="10" id="KW-0732">Signal</keyword>
<keyword evidence="9" id="KW-1133">Transmembrane helix</keyword>
<dbReference type="InterPro" id="IPR001245">
    <property type="entry name" value="Ser-Thr/Tyr_kinase_cat_dom"/>
</dbReference>
<evidence type="ECO:0000313" key="13">
    <source>
        <dbReference type="Proteomes" id="UP001187192"/>
    </source>
</evidence>
<comment type="caution">
    <text evidence="12">The sequence shown here is derived from an EMBL/GenBank/DDBJ whole genome shotgun (WGS) entry which is preliminary data.</text>
</comment>
<dbReference type="Pfam" id="PF23462">
    <property type="entry name" value="LysM3_NFP"/>
    <property type="match status" value="1"/>
</dbReference>
<feature type="transmembrane region" description="Helical" evidence="9">
    <location>
        <begin position="247"/>
        <end position="273"/>
    </location>
</feature>
<dbReference type="InterPro" id="IPR052611">
    <property type="entry name" value="Plant_RLK_LysM"/>
</dbReference>
<dbReference type="InterPro" id="IPR059144">
    <property type="entry name" value="NFP_LysM3"/>
</dbReference>
<feature type="chain" id="PRO_5041655517" description="non-specific serine/threonine protein kinase" evidence="10">
    <location>
        <begin position="25"/>
        <end position="619"/>
    </location>
</feature>
<accession>A0AA87ZBE0</accession>
<feature type="signal peptide" evidence="10">
    <location>
        <begin position="1"/>
        <end position="24"/>
    </location>
</feature>
<evidence type="ECO:0000256" key="8">
    <source>
        <dbReference type="ARBA" id="ARBA00048679"/>
    </source>
</evidence>
<dbReference type="PANTHER" id="PTHR45927:SF2">
    <property type="entry name" value="SERINE_THREONINE RECEPTOR-LIKE KINASE NFP"/>
    <property type="match status" value="1"/>
</dbReference>
<dbReference type="GO" id="GO:0004674">
    <property type="term" value="F:protein serine/threonine kinase activity"/>
    <property type="evidence" value="ECO:0007669"/>
    <property type="project" value="UniProtKB-KW"/>
</dbReference>
<dbReference type="FunFam" id="1.10.510.10:FF:001023">
    <property type="entry name" value="Os07g0541700 protein"/>
    <property type="match status" value="1"/>
</dbReference>
<evidence type="ECO:0000256" key="7">
    <source>
        <dbReference type="ARBA" id="ARBA00047899"/>
    </source>
</evidence>
<evidence type="ECO:0000256" key="2">
    <source>
        <dbReference type="ARBA" id="ARBA00022527"/>
    </source>
</evidence>
<keyword evidence="5" id="KW-0418">Kinase</keyword>
<reference evidence="12" key="1">
    <citation type="submission" date="2023-07" db="EMBL/GenBank/DDBJ databases">
        <title>draft genome sequence of fig (Ficus carica).</title>
        <authorList>
            <person name="Takahashi T."/>
            <person name="Nishimura K."/>
        </authorList>
    </citation>
    <scope>NUCLEOTIDE SEQUENCE</scope>
</reference>
<evidence type="ECO:0000256" key="10">
    <source>
        <dbReference type="SAM" id="SignalP"/>
    </source>
</evidence>
<evidence type="ECO:0000256" key="9">
    <source>
        <dbReference type="SAM" id="Phobius"/>
    </source>
</evidence>
<dbReference type="PROSITE" id="PS50011">
    <property type="entry name" value="PROTEIN_KINASE_DOM"/>
    <property type="match status" value="1"/>
</dbReference>
<dbReference type="EMBL" id="BTGU01000002">
    <property type="protein sequence ID" value="GMN29734.1"/>
    <property type="molecule type" value="Genomic_DNA"/>
</dbReference>
<dbReference type="InterPro" id="IPR008266">
    <property type="entry name" value="Tyr_kinase_AS"/>
</dbReference>
<sequence length="619" mass="68650">MEISFLSTHTLCLLLLFFIVRISAQSPPPTPTAGTNFSCSANSRASCDTYVAYFAQSPDFMDLKSISGLFGVNSSLIAEASNLVSESTELIPGQLLLVPVTCSCNGSQYFANISYDIKMGDSYFIVSRFYFQNLTNWQVVLVTNPTLKPNLLKIGTKVIFPLFCGCPSKTQSENGIKHLITYVWQPGDDVFGVSTKFNASEVDIITENNYGNFSDAVGSPVLIPVSRFPALSQPHPSRKRNTFRHRWILIAVMSSAGALLALILVTFLVYTLGLYETKKLVLRNDSDIDSSDLIQMKKLSETEKFELQTKQDKLLPGVSGYLGKPIVYDIETIMQATMNLNELCRIGGSVYKAMIDGKVFAVKKAKEDIKGELQILQKVNHGNLVNLLGISSNSEANFLVYEYAENGSLDEWLHSKSSTSSSSMRLLTWNQRLHIALDIANGLQYVHEHTQPSIVHQDIRTSNVLLDTKFKAKIANFSMARLATNSTMPKVDVFAFGVVILELLSGRKAMATNENGEIVMLWKEAREVLEGDEKRADKVREWMDPKLERFYPIDGALSLITLAKACTEERSSVRPSMGEVVFSLSVLTQSFSETSVEGSWTCTLEAEDVVQITSPLTAR</sequence>
<dbReference type="InterPro" id="IPR011009">
    <property type="entry name" value="Kinase-like_dom_sf"/>
</dbReference>
<feature type="domain" description="Protein kinase" evidence="11">
    <location>
        <begin position="308"/>
        <end position="587"/>
    </location>
</feature>
<evidence type="ECO:0000256" key="1">
    <source>
        <dbReference type="ARBA" id="ARBA00012513"/>
    </source>
</evidence>
<comment type="catalytic activity">
    <reaction evidence="7">
        <text>L-threonyl-[protein] + ATP = O-phospho-L-threonyl-[protein] + ADP + H(+)</text>
        <dbReference type="Rhea" id="RHEA:46608"/>
        <dbReference type="Rhea" id="RHEA-COMP:11060"/>
        <dbReference type="Rhea" id="RHEA-COMP:11605"/>
        <dbReference type="ChEBI" id="CHEBI:15378"/>
        <dbReference type="ChEBI" id="CHEBI:30013"/>
        <dbReference type="ChEBI" id="CHEBI:30616"/>
        <dbReference type="ChEBI" id="CHEBI:61977"/>
        <dbReference type="ChEBI" id="CHEBI:456216"/>
        <dbReference type="EC" id="2.7.11.1"/>
    </reaction>
</comment>